<dbReference type="EMBL" id="BEZZ01103208">
    <property type="protein sequence ID" value="GCC43487.1"/>
    <property type="molecule type" value="Genomic_DNA"/>
</dbReference>
<gene>
    <name evidence="1" type="ORF">chiPu_0027418</name>
</gene>
<dbReference type="Proteomes" id="UP000287033">
    <property type="component" value="Unassembled WGS sequence"/>
</dbReference>
<reference evidence="1 2" key="1">
    <citation type="journal article" date="2018" name="Nat. Ecol. Evol.">
        <title>Shark genomes provide insights into elasmobranch evolution and the origin of vertebrates.</title>
        <authorList>
            <person name="Hara Y"/>
            <person name="Yamaguchi K"/>
            <person name="Onimaru K"/>
            <person name="Kadota M"/>
            <person name="Koyanagi M"/>
            <person name="Keeley SD"/>
            <person name="Tatsumi K"/>
            <person name="Tanaka K"/>
            <person name="Motone F"/>
            <person name="Kageyama Y"/>
            <person name="Nozu R"/>
            <person name="Adachi N"/>
            <person name="Nishimura O"/>
            <person name="Nakagawa R"/>
            <person name="Tanegashima C"/>
            <person name="Kiyatake I"/>
            <person name="Matsumoto R"/>
            <person name="Murakumo K"/>
            <person name="Nishida K"/>
            <person name="Terakita A"/>
            <person name="Kuratani S"/>
            <person name="Sato K"/>
            <person name="Hyodo S Kuraku.S."/>
        </authorList>
    </citation>
    <scope>NUCLEOTIDE SEQUENCE [LARGE SCALE GENOMIC DNA]</scope>
</reference>
<name>A0A401TLG6_CHIPU</name>
<keyword evidence="2" id="KW-1185">Reference proteome</keyword>
<evidence type="ECO:0000313" key="2">
    <source>
        <dbReference type="Proteomes" id="UP000287033"/>
    </source>
</evidence>
<dbReference type="AlphaFoldDB" id="A0A401TLG6"/>
<comment type="caution">
    <text evidence="1">The sequence shown here is derived from an EMBL/GenBank/DDBJ whole genome shotgun (WGS) entry which is preliminary data.</text>
</comment>
<protein>
    <submittedName>
        <fullName evidence="1">Uncharacterized protein</fullName>
    </submittedName>
</protein>
<organism evidence="1 2">
    <name type="scientific">Chiloscyllium punctatum</name>
    <name type="common">Brownbanded bambooshark</name>
    <name type="synonym">Hemiscyllium punctatum</name>
    <dbReference type="NCBI Taxonomy" id="137246"/>
    <lineage>
        <taxon>Eukaryota</taxon>
        <taxon>Metazoa</taxon>
        <taxon>Chordata</taxon>
        <taxon>Craniata</taxon>
        <taxon>Vertebrata</taxon>
        <taxon>Chondrichthyes</taxon>
        <taxon>Elasmobranchii</taxon>
        <taxon>Galeomorphii</taxon>
        <taxon>Galeoidea</taxon>
        <taxon>Orectolobiformes</taxon>
        <taxon>Hemiscylliidae</taxon>
        <taxon>Chiloscyllium</taxon>
    </lineage>
</organism>
<feature type="non-terminal residue" evidence="1">
    <location>
        <position position="53"/>
    </location>
</feature>
<accession>A0A401TLG6</accession>
<sequence length="53" mass="5312">MPTILWGVAPPHKASGFTLGLLSAGLLLGLGPWTVGASAFPKDAAPLNVVTAE</sequence>
<proteinExistence type="predicted"/>
<evidence type="ECO:0000313" key="1">
    <source>
        <dbReference type="EMBL" id="GCC43487.1"/>
    </source>
</evidence>